<reference evidence="8 9" key="1">
    <citation type="submission" date="2014-03" db="EMBL/GenBank/DDBJ databases">
        <authorList>
            <person name="Sibley D."/>
            <person name="Venepally P."/>
            <person name="Karamycheva S."/>
            <person name="Hadjithomas M."/>
            <person name="Khan A."/>
            <person name="Brunk B."/>
            <person name="Roos D."/>
            <person name="Caler E."/>
            <person name="Lorenzi H."/>
        </authorList>
    </citation>
    <scope>NUCLEOTIDE SEQUENCE [LARGE SCALE GENOMIC DNA]</scope>
    <source>
        <strain evidence="9">p89</strain>
    </source>
</reference>
<dbReference type="Pfam" id="PF01553">
    <property type="entry name" value="Acyltransferase"/>
    <property type="match status" value="1"/>
</dbReference>
<feature type="compositionally biased region" description="Low complexity" evidence="6">
    <location>
        <begin position="193"/>
        <end position="217"/>
    </location>
</feature>
<dbReference type="SMART" id="SM00563">
    <property type="entry name" value="PlsC"/>
    <property type="match status" value="1"/>
</dbReference>
<dbReference type="PANTHER" id="PTHR10434:SF64">
    <property type="entry name" value="1-ACYL-SN-GLYCEROL-3-PHOSPHATE ACYLTRANSFERASE-RELATED"/>
    <property type="match status" value="1"/>
</dbReference>
<feature type="region of interest" description="Disordered" evidence="6">
    <location>
        <begin position="785"/>
        <end position="806"/>
    </location>
</feature>
<evidence type="ECO:0000259" key="7">
    <source>
        <dbReference type="SMART" id="SM00563"/>
    </source>
</evidence>
<dbReference type="InterPro" id="IPR002123">
    <property type="entry name" value="Plipid/glycerol_acylTrfase"/>
</dbReference>
<evidence type="ECO:0000256" key="5">
    <source>
        <dbReference type="ARBA" id="ARBA00023315"/>
    </source>
</evidence>
<evidence type="ECO:0000256" key="2">
    <source>
        <dbReference type="ARBA" id="ARBA00022516"/>
    </source>
</evidence>
<keyword evidence="2" id="KW-0444">Lipid biosynthesis</keyword>
<dbReference type="SUPFAM" id="SSF69593">
    <property type="entry name" value="Glycerol-3-phosphate (1)-acyltransferase"/>
    <property type="match status" value="1"/>
</dbReference>
<evidence type="ECO:0000256" key="4">
    <source>
        <dbReference type="ARBA" id="ARBA00023098"/>
    </source>
</evidence>
<dbReference type="PANTHER" id="PTHR10434">
    <property type="entry name" value="1-ACYL-SN-GLYCEROL-3-PHOSPHATE ACYLTRANSFERASE"/>
    <property type="match status" value="1"/>
</dbReference>
<gene>
    <name evidence="8" type="ORF">TGP89_297640</name>
</gene>
<keyword evidence="4" id="KW-0443">Lipid metabolism</keyword>
<evidence type="ECO:0000256" key="6">
    <source>
        <dbReference type="SAM" id="MobiDB-lite"/>
    </source>
</evidence>
<protein>
    <submittedName>
        <fullName evidence="8">Acyltransferase domain-containing protein</fullName>
        <ecNumber evidence="8">2.3.1.51</ecNumber>
    </submittedName>
</protein>
<proteinExistence type="predicted"/>
<dbReference type="CDD" id="cd07989">
    <property type="entry name" value="LPLAT_AGPAT-like"/>
    <property type="match status" value="1"/>
</dbReference>
<dbReference type="AlphaFoldDB" id="A0A086JCZ3"/>
<dbReference type="GO" id="GO:0003841">
    <property type="term" value="F:1-acylglycerol-3-phosphate O-acyltransferase activity"/>
    <property type="evidence" value="ECO:0007669"/>
    <property type="project" value="UniProtKB-EC"/>
</dbReference>
<name>A0A086JCZ3_TOXGO</name>
<evidence type="ECO:0000256" key="3">
    <source>
        <dbReference type="ARBA" id="ARBA00022679"/>
    </source>
</evidence>
<sequence length="806" mass="86871">MEGVGSPPLSCLSLSQFIPACLTHAPSRQKRGGRKVESRQVAAKKHRLCSAFAFSSISASRFDAGTSLSSSCFSPLSTCCTRHLAELQKIRRGGEKDTRSAGGICCAVASAEGNSRRHLLCREEFESFGLLRMRRRLSSGKRTRARRKPRPRLSLRAEELTPAMEGARTSFQKKPDDMAGGTPPEKKRRRVRALSSSRSRNSAAARRLSPLGLSSSGTQNPGKKGSRAARLCASPRRWSSSCVSRLFLFCVVFATLAVGAAPSSSPRRPPAGPSARLPRGSTPFVSQAGNLGDATFVPVRRFQTLGAKPQGETRKRVCARSIRRSFGTRDCVRHAWTPGGMSCGALPCFLPSGSCMLPQASFLLSRDACQAVQRRRSLRFGAPCVSSTSPPRPCSLRETSCGSPESFLLSPPARWPPLCSPRSSCPLPFSSLWAGNGIGACVASEASEAGVSPHESSQRTACTRRGSSSLGEKLAAFSRSLSFFGLHFVFTSVVTGSIWWTALRTHQGLTTLALSRPALACSSLFSRLTSSFPSSSCSAASCRQWWREYLQDRCQRIAWRINTLWGGAFSWLVGCQPEVSGAENLPPPEENVIFVANHCSLMDVAYIAAAVPRCLRFIAKVELLSAPVVGLALRLSGCPTVDRDSPTSHLALFREALRLLKRKAPPQSTGVRRLAGDAERDGETHNARGEEGVALVAFPEGTRSADGRLRPFDKGGVFRLARQTRVRVVPITVVGTHLLLPANSLFPPGPPPPGTLRVVVHPPLSSADKTPDELREEAWRAIAAALPPCQQPLPSAKEKEAATETN</sequence>
<evidence type="ECO:0000313" key="9">
    <source>
        <dbReference type="Proteomes" id="UP000028828"/>
    </source>
</evidence>
<dbReference type="OrthoDB" id="417078at2759"/>
<feature type="compositionally biased region" description="Low complexity" evidence="6">
    <location>
        <begin position="785"/>
        <end position="794"/>
    </location>
</feature>
<feature type="domain" description="Phospholipid/glycerol acyltransferase" evidence="7">
    <location>
        <begin position="592"/>
        <end position="736"/>
    </location>
</feature>
<keyword evidence="5 8" id="KW-0012">Acyltransferase</keyword>
<evidence type="ECO:0000313" key="8">
    <source>
        <dbReference type="EMBL" id="KFG30011.1"/>
    </source>
</evidence>
<evidence type="ECO:0000256" key="1">
    <source>
        <dbReference type="ARBA" id="ARBA00005189"/>
    </source>
</evidence>
<dbReference type="EC" id="2.3.1.51" evidence="8"/>
<feature type="region of interest" description="Disordered" evidence="6">
    <location>
        <begin position="667"/>
        <end position="686"/>
    </location>
</feature>
<feature type="compositionally biased region" description="Basic residues" evidence="6">
    <location>
        <begin position="138"/>
        <end position="153"/>
    </location>
</feature>
<dbReference type="GO" id="GO:0006654">
    <property type="term" value="P:phosphatidic acid biosynthetic process"/>
    <property type="evidence" value="ECO:0007669"/>
    <property type="project" value="TreeGrafter"/>
</dbReference>
<feature type="region of interest" description="Disordered" evidence="6">
    <location>
        <begin position="138"/>
        <end position="228"/>
    </location>
</feature>
<comment type="caution">
    <text evidence="8">The sequence shown here is derived from an EMBL/GenBank/DDBJ whole genome shotgun (WGS) entry which is preliminary data.</text>
</comment>
<dbReference type="EMBL" id="AEYI02002106">
    <property type="protein sequence ID" value="KFG30011.1"/>
    <property type="molecule type" value="Genomic_DNA"/>
</dbReference>
<feature type="region of interest" description="Disordered" evidence="6">
    <location>
        <begin position="261"/>
        <end position="282"/>
    </location>
</feature>
<feature type="compositionally biased region" description="Basic and acidic residues" evidence="6">
    <location>
        <begin position="674"/>
        <end position="686"/>
    </location>
</feature>
<keyword evidence="3 8" id="KW-0808">Transferase</keyword>
<dbReference type="VEuPathDB" id="ToxoDB:TGP89_297640"/>
<feature type="compositionally biased region" description="Basic and acidic residues" evidence="6">
    <location>
        <begin position="796"/>
        <end position="806"/>
    </location>
</feature>
<accession>A0A086JCZ3</accession>
<comment type="pathway">
    <text evidence="1">Lipid metabolism.</text>
</comment>
<dbReference type="Proteomes" id="UP000028828">
    <property type="component" value="Unassembled WGS sequence"/>
</dbReference>
<organism evidence="8 9">
    <name type="scientific">Toxoplasma gondii p89</name>
    <dbReference type="NCBI Taxonomy" id="943119"/>
    <lineage>
        <taxon>Eukaryota</taxon>
        <taxon>Sar</taxon>
        <taxon>Alveolata</taxon>
        <taxon>Apicomplexa</taxon>
        <taxon>Conoidasida</taxon>
        <taxon>Coccidia</taxon>
        <taxon>Eucoccidiorida</taxon>
        <taxon>Eimeriorina</taxon>
        <taxon>Sarcocystidae</taxon>
        <taxon>Toxoplasma</taxon>
    </lineage>
</organism>